<sequence>MSNPNAAPTPVIAIFDIGKTNKKLFLFNERYEIVWQKTEQFAEGVDDDGYPCENLKKLTRWITASLEIVMALPDFDIRALNFSTYGASLVYLDRESRPIGYLYNYLKPFPTDIRKKFYDSYGDEATLSLQTASPALDSLNSGLMLYRIKYDKPKLFRRIWYALHLPQYVSFIVTRQVLSDVTSIGCHTMLWDFDQNQYHHWVTAEGIDNILGPLSTSDNVMNATWLNHPMKVGVGLHDSSAALIPYLASFQEPFVLISTGTWCISLNPFNDSPLTVEELQYDCLRFMHYKGRPVKASRLFAGYEHEQQVKRLAEHFQVDVNYYFTVAYEPDIIHHLRSQRMGGDFHGVKAPPLQESLFAYRNLADFSTYEEAYHQLILDIMAQQLISTNLVLANSSTHRTAVKRIFVDGGFGKNTIYMHLLAAAFPEIEVFAASVAQATALGAALAIHHHWNTRPVPGDCIELKHYAALERTTL</sequence>
<keyword evidence="7" id="KW-1185">Reference proteome</keyword>
<name>A0A1I1GA40_9BACT</name>
<dbReference type="CDD" id="cd07772">
    <property type="entry name" value="ASKHA_NBD_FGGY_NaCK-like"/>
    <property type="match status" value="1"/>
</dbReference>
<evidence type="ECO:0000256" key="1">
    <source>
        <dbReference type="ARBA" id="ARBA00009156"/>
    </source>
</evidence>
<reference evidence="6 7" key="1">
    <citation type="submission" date="2016-10" db="EMBL/GenBank/DDBJ databases">
        <authorList>
            <person name="de Groot N.N."/>
        </authorList>
    </citation>
    <scope>NUCLEOTIDE SEQUENCE [LARGE SCALE GENOMIC DNA]</scope>
    <source>
        <strain evidence="6 7">DSM 26130</strain>
    </source>
</reference>
<dbReference type="STRING" id="662367.SAMN05216167_101377"/>
<feature type="domain" description="Carbohydrate kinase FGGY C-terminal" evidence="5">
    <location>
        <begin position="376"/>
        <end position="446"/>
    </location>
</feature>
<evidence type="ECO:0000259" key="4">
    <source>
        <dbReference type="Pfam" id="PF00370"/>
    </source>
</evidence>
<organism evidence="6 7">
    <name type="scientific">Spirosoma endophyticum</name>
    <dbReference type="NCBI Taxonomy" id="662367"/>
    <lineage>
        <taxon>Bacteria</taxon>
        <taxon>Pseudomonadati</taxon>
        <taxon>Bacteroidota</taxon>
        <taxon>Cytophagia</taxon>
        <taxon>Cytophagales</taxon>
        <taxon>Cytophagaceae</taxon>
        <taxon>Spirosoma</taxon>
    </lineage>
</organism>
<dbReference type="InterPro" id="IPR018484">
    <property type="entry name" value="FGGY_N"/>
</dbReference>
<keyword evidence="3 6" id="KW-0418">Kinase</keyword>
<dbReference type="SUPFAM" id="SSF53067">
    <property type="entry name" value="Actin-like ATPase domain"/>
    <property type="match status" value="2"/>
</dbReference>
<dbReference type="EMBL" id="FOLQ01000001">
    <property type="protein sequence ID" value="SFC06193.1"/>
    <property type="molecule type" value="Genomic_DNA"/>
</dbReference>
<dbReference type="GO" id="GO:0005829">
    <property type="term" value="C:cytosol"/>
    <property type="evidence" value="ECO:0007669"/>
    <property type="project" value="TreeGrafter"/>
</dbReference>
<dbReference type="InterPro" id="IPR018485">
    <property type="entry name" value="FGGY_C"/>
</dbReference>
<proteinExistence type="inferred from homology"/>
<dbReference type="OrthoDB" id="9786272at2"/>
<dbReference type="GO" id="GO:0005997">
    <property type="term" value="P:xylulose metabolic process"/>
    <property type="evidence" value="ECO:0007669"/>
    <property type="project" value="TreeGrafter"/>
</dbReference>
<accession>A0A1I1GA40</accession>
<evidence type="ECO:0000313" key="7">
    <source>
        <dbReference type="Proteomes" id="UP000198598"/>
    </source>
</evidence>
<dbReference type="Pfam" id="PF00370">
    <property type="entry name" value="FGGY_N"/>
    <property type="match status" value="1"/>
</dbReference>
<protein>
    <submittedName>
        <fullName evidence="6">Sugar (Pentulose or hexulose) kinase</fullName>
    </submittedName>
</protein>
<dbReference type="InterPro" id="IPR043129">
    <property type="entry name" value="ATPase_NBD"/>
</dbReference>
<evidence type="ECO:0000256" key="2">
    <source>
        <dbReference type="ARBA" id="ARBA00022679"/>
    </source>
</evidence>
<dbReference type="Proteomes" id="UP000198598">
    <property type="component" value="Unassembled WGS sequence"/>
</dbReference>
<keyword evidence="2" id="KW-0808">Transferase</keyword>
<dbReference type="GO" id="GO:0004856">
    <property type="term" value="F:D-xylulokinase activity"/>
    <property type="evidence" value="ECO:0007669"/>
    <property type="project" value="TreeGrafter"/>
</dbReference>
<dbReference type="Gene3D" id="3.30.420.40">
    <property type="match status" value="2"/>
</dbReference>
<gene>
    <name evidence="6" type="ORF">SAMN05216167_101377</name>
</gene>
<dbReference type="Pfam" id="PF02782">
    <property type="entry name" value="FGGY_C"/>
    <property type="match status" value="1"/>
</dbReference>
<dbReference type="AlphaFoldDB" id="A0A1I1GA40"/>
<dbReference type="PANTHER" id="PTHR10196">
    <property type="entry name" value="SUGAR KINASE"/>
    <property type="match status" value="1"/>
</dbReference>
<evidence type="ECO:0000256" key="3">
    <source>
        <dbReference type="ARBA" id="ARBA00022777"/>
    </source>
</evidence>
<evidence type="ECO:0000259" key="5">
    <source>
        <dbReference type="Pfam" id="PF02782"/>
    </source>
</evidence>
<dbReference type="RefSeq" id="WP_093822752.1">
    <property type="nucleotide sequence ID" value="NZ_FOLQ01000001.1"/>
</dbReference>
<evidence type="ECO:0000313" key="6">
    <source>
        <dbReference type="EMBL" id="SFC06193.1"/>
    </source>
</evidence>
<feature type="domain" description="Carbohydrate kinase FGGY N-terminal" evidence="4">
    <location>
        <begin position="12"/>
        <end position="233"/>
    </location>
</feature>
<dbReference type="PANTHER" id="PTHR10196:SF57">
    <property type="entry name" value="XYLULOSE KINASE"/>
    <property type="match status" value="1"/>
</dbReference>
<comment type="similarity">
    <text evidence="1">Belongs to the FGGY kinase family.</text>
</comment>